<dbReference type="OrthoDB" id="4024635at2759"/>
<evidence type="ECO:0000256" key="1">
    <source>
        <dbReference type="SAM" id="MobiDB-lite"/>
    </source>
</evidence>
<gene>
    <name evidence="3" type="ordered locus">CAALFM_C102210WA</name>
    <name evidence="2" type="ordered locus">orf19.11162</name>
</gene>
<feature type="compositionally biased region" description="Polar residues" evidence="1">
    <location>
        <begin position="266"/>
        <end position="279"/>
    </location>
</feature>
<dbReference type="VEuPathDB" id="FungiDB:C1_02210W_A"/>
<dbReference type="eggNOG" id="ENOG502RQD4">
    <property type="taxonomic scope" value="Eukaryota"/>
</dbReference>
<organism evidence="3 4">
    <name type="scientific">Candida albicans (strain SC5314 / ATCC MYA-2876)</name>
    <name type="common">Yeast</name>
    <dbReference type="NCBI Taxonomy" id="237561"/>
    <lineage>
        <taxon>Eukaryota</taxon>
        <taxon>Fungi</taxon>
        <taxon>Dikarya</taxon>
        <taxon>Ascomycota</taxon>
        <taxon>Saccharomycotina</taxon>
        <taxon>Pichiomycetes</taxon>
        <taxon>Debaryomycetaceae</taxon>
        <taxon>Candida/Lodderomyces clade</taxon>
        <taxon>Candida</taxon>
    </lineage>
</organism>
<protein>
    <submittedName>
        <fullName evidence="3">Uncharacterized protein</fullName>
    </submittedName>
</protein>
<feature type="compositionally biased region" description="Basic and acidic residues" evidence="1">
    <location>
        <begin position="321"/>
        <end position="334"/>
    </location>
</feature>
<evidence type="ECO:0000313" key="3">
    <source>
        <dbReference type="EMBL" id="AOW25906.1"/>
    </source>
</evidence>
<feature type="region of interest" description="Disordered" evidence="1">
    <location>
        <begin position="533"/>
        <end position="553"/>
    </location>
</feature>
<evidence type="ECO:0000313" key="2">
    <source>
        <dbReference type="CGD" id="CAL0000196833"/>
    </source>
</evidence>
<feature type="region of interest" description="Disordered" evidence="1">
    <location>
        <begin position="297"/>
        <end position="334"/>
    </location>
</feature>
<dbReference type="Proteomes" id="UP000000559">
    <property type="component" value="Chromosome 1"/>
</dbReference>
<dbReference type="RefSeq" id="XP_713772.2">
    <property type="nucleotide sequence ID" value="XM_708679.2"/>
</dbReference>
<reference evidence="3 4" key="2">
    <citation type="journal article" date="2007" name="Genome Biol.">
        <title>Assembly of the Candida albicans genome into sixteen supercontigs aligned on the eight chromosomes.</title>
        <authorList>
            <person name="van het Hoog M."/>
            <person name="Rast T.J."/>
            <person name="Martchenko M."/>
            <person name="Grindle S."/>
            <person name="Dignard D."/>
            <person name="Hogues H."/>
            <person name="Cuomo C."/>
            <person name="Berriman M."/>
            <person name="Scherer S."/>
            <person name="Magee B.B."/>
            <person name="Whiteway M."/>
            <person name="Chibana H."/>
            <person name="Nantel A."/>
            <person name="Magee P.T."/>
        </authorList>
    </citation>
    <scope>GENOME REANNOTATION</scope>
    <source>
        <strain evidence="4">SC5314 / ATCC MYA-2876</strain>
    </source>
</reference>
<feature type="region of interest" description="Disordered" evidence="1">
    <location>
        <begin position="457"/>
        <end position="486"/>
    </location>
</feature>
<sequence length="570" mass="64453">MKKSNSKQLLTTLDLPPIIPASITTLDFDHAVNSYQPGNYNPEDLPDKIPIINESTGSFRRFIRRAKSTRIKKNNDKRRIVSAPPGTYIGKELPDIPSNMPTTPITIIAPKDRTNRKPLYTNPPRTISLINENIPYPVLTTPNYNPHQIKLVVDEPHLKLEPKLTNDSETNSIGTDSILSTKSIDIPVAIHDDAKVTVTHNCNSSSSDNDSLVDSLFSKEEEQEGDQIDPVTSHEEHEIESSTLVLPKMRKKSSPPPSSSSDKIGHSQTKSSSHQINTKSLGYCLDTPNVYKESRFPSVPSHIKVPKQVNESGGGGGATHKNIENSKTDKRRSLSDFTHMKHVLTKLDHHDNNSQEVKHRSLISFSQLKLGSKEDINKKTDKESDKRRSWYVDFIPHGNSNRDDAKQQKHRAVSNIVVSKTKQLEPTTFSTTTTTQDKYNRKKRLSYSDFIRPQVRSVSTPDDTRAKKILPPLPPKHDINNNNNYTQSKNVIEPRYYINTYIKPRRNKETNTNINIIPKTSTCNNKNQLYSTTNKPTMGKSLPPLPPPSPPKIHGEYYRTNRFGERSHYV</sequence>
<dbReference type="CGD" id="CAL0000196833">
    <property type="gene designation" value="orf19.11162"/>
</dbReference>
<feature type="region of interest" description="Disordered" evidence="1">
    <location>
        <begin position="218"/>
        <end position="279"/>
    </location>
</feature>
<accession>A0A1D8PCQ8</accession>
<keyword evidence="4" id="KW-1185">Reference proteome</keyword>
<dbReference type="KEGG" id="cal:CAALFM_C102210WA"/>
<dbReference type="GeneID" id="3644594"/>
<reference evidence="3 4" key="1">
    <citation type="journal article" date="2004" name="Proc. Natl. Acad. Sci. U.S.A.">
        <title>The diploid genome sequence of Candida albicans.</title>
        <authorList>
            <person name="Jones T."/>
            <person name="Federspiel N.A."/>
            <person name="Chibana H."/>
            <person name="Dungan J."/>
            <person name="Kalman S."/>
            <person name="Magee B.B."/>
            <person name="Newport G."/>
            <person name="Thorstenson Y.R."/>
            <person name="Agabian N."/>
            <person name="Magee P.T."/>
            <person name="Davis R.W."/>
            <person name="Scherer S."/>
        </authorList>
    </citation>
    <scope>NUCLEOTIDE SEQUENCE [LARGE SCALE GENOMIC DNA]</scope>
    <source>
        <strain evidence="4">SC5314 / ATCC MYA-2876</strain>
    </source>
</reference>
<proteinExistence type="predicted"/>
<evidence type="ECO:0000313" key="4">
    <source>
        <dbReference type="Proteomes" id="UP000000559"/>
    </source>
</evidence>
<dbReference type="PeptideAtlas" id="A0A1D8PCQ8"/>
<reference evidence="3 4" key="3">
    <citation type="journal article" date="2013" name="Genome Biol.">
        <title>Assembly of a phased diploid Candida albicans genome facilitates allele-specific measurements and provides a simple model for repeat and indel structure.</title>
        <authorList>
            <person name="Muzzey D."/>
            <person name="Schwartz K."/>
            <person name="Weissman J.S."/>
            <person name="Sherlock G."/>
        </authorList>
    </citation>
    <scope>NUCLEOTIDE SEQUENCE [LARGE SCALE GENOMIC DNA]</scope>
    <source>
        <strain evidence="4">SC5314 / ATCC MYA-2876</strain>
    </source>
</reference>
<dbReference type="InParanoid" id="A0A1D8PCQ8"/>
<feature type="region of interest" description="Disordered" evidence="1">
    <location>
        <begin position="80"/>
        <end position="103"/>
    </location>
</feature>
<name>A0A1D8PCQ8_CANAL</name>
<dbReference type="EMBL" id="CP017623">
    <property type="protein sequence ID" value="AOW25906.1"/>
    <property type="molecule type" value="Genomic_DNA"/>
</dbReference>
<dbReference type="AlphaFoldDB" id="A0A1D8PCQ8"/>